<keyword evidence="8" id="KW-1185">Reference proteome</keyword>
<comment type="caution">
    <text evidence="7">The sequence shown here is derived from an EMBL/GenBank/DDBJ whole genome shotgun (WGS) entry which is preliminary data.</text>
</comment>
<sequence>MLKIDQYAYINDLKHIHPAEKVAFAFVFLLFTIITKNNSIGCLTFIIMSISVVFAAKIPLSQYIKLLLLPSLFLLTSMMTIVISVTPISSMVNPLWQIEIGSWFIYTSLANLKQALDLGTTVMASISCLYFLILTTSINQILWVLKQLKLPILFIELVGMTYRFIFVLLDKMHEIFLAQSSRLGYQNYKDWITSVAQLIVSLFIKSSQSAKELQTAIESRGGEEGLYDIEIGMAINRSRCAGILVVVVGLLTISILTR</sequence>
<dbReference type="RefSeq" id="WP_379049812.1">
    <property type="nucleotide sequence ID" value="NZ_JBHUIK010000001.1"/>
</dbReference>
<reference evidence="8" key="1">
    <citation type="journal article" date="2019" name="Int. J. Syst. Evol. Microbiol.">
        <title>The Global Catalogue of Microorganisms (GCM) 10K type strain sequencing project: providing services to taxonomists for standard genome sequencing and annotation.</title>
        <authorList>
            <consortium name="The Broad Institute Genomics Platform"/>
            <consortium name="The Broad Institute Genome Sequencing Center for Infectious Disease"/>
            <person name="Wu L."/>
            <person name="Ma J."/>
        </authorList>
    </citation>
    <scope>NUCLEOTIDE SEQUENCE [LARGE SCALE GENOMIC DNA]</scope>
    <source>
        <strain evidence="8">CGMCC 1.15474</strain>
    </source>
</reference>
<dbReference type="NCBIfam" id="TIGR02454">
    <property type="entry name" value="ECF_T_CbiQ"/>
    <property type="match status" value="1"/>
</dbReference>
<protein>
    <submittedName>
        <fullName evidence="7">Cobalt ECF transporter T component CbiQ</fullName>
    </submittedName>
</protein>
<evidence type="ECO:0000256" key="5">
    <source>
        <dbReference type="ARBA" id="ARBA00023136"/>
    </source>
</evidence>
<accession>A0ABW5BUL7</accession>
<evidence type="ECO:0000256" key="1">
    <source>
        <dbReference type="ARBA" id="ARBA00004651"/>
    </source>
</evidence>
<dbReference type="CDD" id="cd16914">
    <property type="entry name" value="EcfT"/>
    <property type="match status" value="1"/>
</dbReference>
<dbReference type="PANTHER" id="PTHR43723">
    <property type="entry name" value="COBALT TRANSPORT PROTEIN CBIQ"/>
    <property type="match status" value="1"/>
</dbReference>
<dbReference type="EMBL" id="JBHUIK010000001">
    <property type="protein sequence ID" value="MFD2212513.1"/>
    <property type="molecule type" value="Genomic_DNA"/>
</dbReference>
<keyword evidence="3 6" id="KW-0812">Transmembrane</keyword>
<gene>
    <name evidence="7" type="primary">cbiQ</name>
    <name evidence="7" type="ORF">ACFSKK_02170</name>
</gene>
<evidence type="ECO:0000256" key="2">
    <source>
        <dbReference type="ARBA" id="ARBA00022475"/>
    </source>
</evidence>
<keyword evidence="5 6" id="KW-0472">Membrane</keyword>
<dbReference type="InterPro" id="IPR003339">
    <property type="entry name" value="ABC/ECF_trnsptr_transmembrane"/>
</dbReference>
<keyword evidence="2" id="KW-1003">Cell membrane</keyword>
<keyword evidence="4 6" id="KW-1133">Transmembrane helix</keyword>
<feature type="transmembrane region" description="Helical" evidence="6">
    <location>
        <begin position="151"/>
        <end position="169"/>
    </location>
</feature>
<evidence type="ECO:0000313" key="7">
    <source>
        <dbReference type="EMBL" id="MFD2212513.1"/>
    </source>
</evidence>
<feature type="transmembrane region" description="Helical" evidence="6">
    <location>
        <begin position="67"/>
        <end position="88"/>
    </location>
</feature>
<evidence type="ECO:0000256" key="4">
    <source>
        <dbReference type="ARBA" id="ARBA00022989"/>
    </source>
</evidence>
<feature type="transmembrane region" description="Helical" evidence="6">
    <location>
        <begin position="240"/>
        <end position="257"/>
    </location>
</feature>
<dbReference type="Proteomes" id="UP001597318">
    <property type="component" value="Unassembled WGS sequence"/>
</dbReference>
<feature type="transmembrane region" description="Helical" evidence="6">
    <location>
        <begin position="22"/>
        <end position="55"/>
    </location>
</feature>
<feature type="transmembrane region" description="Helical" evidence="6">
    <location>
        <begin position="124"/>
        <end position="145"/>
    </location>
</feature>
<dbReference type="InterPro" id="IPR012809">
    <property type="entry name" value="ECF_CbiQ"/>
</dbReference>
<evidence type="ECO:0000256" key="6">
    <source>
        <dbReference type="SAM" id="Phobius"/>
    </source>
</evidence>
<dbReference type="PANTHER" id="PTHR43723:SF1">
    <property type="entry name" value="COBALT TRANSPORT PROTEIN CBIQ"/>
    <property type="match status" value="1"/>
</dbReference>
<dbReference type="InterPro" id="IPR052770">
    <property type="entry name" value="Cobalt_transport_CbiQ"/>
</dbReference>
<organism evidence="7 8">
    <name type="scientific">Metabacillus endolithicus</name>
    <dbReference type="NCBI Taxonomy" id="1535204"/>
    <lineage>
        <taxon>Bacteria</taxon>
        <taxon>Bacillati</taxon>
        <taxon>Bacillota</taxon>
        <taxon>Bacilli</taxon>
        <taxon>Bacillales</taxon>
        <taxon>Bacillaceae</taxon>
        <taxon>Metabacillus</taxon>
    </lineage>
</organism>
<comment type="subcellular location">
    <subcellularLocation>
        <location evidence="1">Cell membrane</location>
        <topology evidence="1">Multi-pass membrane protein</topology>
    </subcellularLocation>
</comment>
<evidence type="ECO:0000256" key="3">
    <source>
        <dbReference type="ARBA" id="ARBA00022692"/>
    </source>
</evidence>
<dbReference type="Pfam" id="PF02361">
    <property type="entry name" value="CbiQ"/>
    <property type="match status" value="1"/>
</dbReference>
<name>A0ABW5BUL7_9BACI</name>
<proteinExistence type="predicted"/>
<evidence type="ECO:0000313" key="8">
    <source>
        <dbReference type="Proteomes" id="UP001597318"/>
    </source>
</evidence>